<keyword evidence="4" id="KW-0547">Nucleotide-binding</keyword>
<proteinExistence type="inferred from homology"/>
<evidence type="ECO:0000256" key="7">
    <source>
        <dbReference type="ARBA" id="ARBA00047615"/>
    </source>
</evidence>
<dbReference type="AlphaFoldDB" id="A0A5B8RDT5"/>
<evidence type="ECO:0000259" key="9">
    <source>
        <dbReference type="Pfam" id="PF02224"/>
    </source>
</evidence>
<reference evidence="10" key="1">
    <citation type="submission" date="2019-06" db="EMBL/GenBank/DDBJ databases">
        <authorList>
            <person name="Murdoch R.W."/>
            <person name="Fathepure B."/>
        </authorList>
    </citation>
    <scope>NUCLEOTIDE SEQUENCE</scope>
</reference>
<comment type="similarity">
    <text evidence="1">Belongs to the cytidylate kinase family. Type 1 subfamily.</text>
</comment>
<evidence type="ECO:0000256" key="1">
    <source>
        <dbReference type="ARBA" id="ARBA00009427"/>
    </source>
</evidence>
<keyword evidence="6" id="KW-0067">ATP-binding</keyword>
<dbReference type="GO" id="GO:0036430">
    <property type="term" value="F:CMP kinase activity"/>
    <property type="evidence" value="ECO:0007669"/>
    <property type="project" value="RHEA"/>
</dbReference>
<dbReference type="PANTHER" id="PTHR21299:SF2">
    <property type="entry name" value="CYTIDYLATE KINASE"/>
    <property type="match status" value="1"/>
</dbReference>
<evidence type="ECO:0000256" key="6">
    <source>
        <dbReference type="ARBA" id="ARBA00022840"/>
    </source>
</evidence>
<dbReference type="GO" id="GO:0036431">
    <property type="term" value="F:dCMP kinase activity"/>
    <property type="evidence" value="ECO:0007669"/>
    <property type="project" value="InterPro"/>
</dbReference>
<dbReference type="EC" id="2.7.4.25" evidence="2"/>
<evidence type="ECO:0000256" key="2">
    <source>
        <dbReference type="ARBA" id="ARBA00012906"/>
    </source>
</evidence>
<evidence type="ECO:0000256" key="8">
    <source>
        <dbReference type="ARBA" id="ARBA00048478"/>
    </source>
</evidence>
<dbReference type="HAMAP" id="MF_00238">
    <property type="entry name" value="Cytidyl_kinase_type1"/>
    <property type="match status" value="1"/>
</dbReference>
<evidence type="ECO:0000256" key="5">
    <source>
        <dbReference type="ARBA" id="ARBA00022777"/>
    </source>
</evidence>
<evidence type="ECO:0000313" key="10">
    <source>
        <dbReference type="EMBL" id="QEA06068.1"/>
    </source>
</evidence>
<dbReference type="CDD" id="cd02020">
    <property type="entry name" value="CMPK"/>
    <property type="match status" value="1"/>
</dbReference>
<dbReference type="EMBL" id="MN079123">
    <property type="protein sequence ID" value="QEA06068.1"/>
    <property type="molecule type" value="Genomic_DNA"/>
</dbReference>
<keyword evidence="3 10" id="KW-0808">Transferase</keyword>
<dbReference type="InterPro" id="IPR027417">
    <property type="entry name" value="P-loop_NTPase"/>
</dbReference>
<keyword evidence="5 10" id="KW-0418">Kinase</keyword>
<dbReference type="Gene3D" id="3.40.50.300">
    <property type="entry name" value="P-loop containing nucleotide triphosphate hydrolases"/>
    <property type="match status" value="1"/>
</dbReference>
<organism evidence="10">
    <name type="scientific">uncultured organism</name>
    <dbReference type="NCBI Taxonomy" id="155900"/>
    <lineage>
        <taxon>unclassified sequences</taxon>
        <taxon>environmental samples</taxon>
    </lineage>
</organism>
<accession>A0A5B8RDT5</accession>
<comment type="catalytic activity">
    <reaction evidence="7">
        <text>dCMP + ATP = dCDP + ADP</text>
        <dbReference type="Rhea" id="RHEA:25094"/>
        <dbReference type="ChEBI" id="CHEBI:30616"/>
        <dbReference type="ChEBI" id="CHEBI:57566"/>
        <dbReference type="ChEBI" id="CHEBI:58593"/>
        <dbReference type="ChEBI" id="CHEBI:456216"/>
        <dbReference type="EC" id="2.7.4.25"/>
    </reaction>
</comment>
<evidence type="ECO:0000256" key="4">
    <source>
        <dbReference type="ARBA" id="ARBA00022741"/>
    </source>
</evidence>
<dbReference type="NCBIfam" id="TIGR00017">
    <property type="entry name" value="cmk"/>
    <property type="match status" value="1"/>
</dbReference>
<dbReference type="Pfam" id="PF02224">
    <property type="entry name" value="Cytidylate_kin"/>
    <property type="match status" value="1"/>
</dbReference>
<sequence length="227" mass="24528">MSESVPVIALDGPGGSGKGTIARRLAHSLGWHLLDSGAIYRVLAHAVVRDGVDPADEAAVVDLARRIHIRFASGETDSSVFVDGEDVTAAIRTEDCGDTASRIAALPAVREALLQRQRDFRQPPGLVADGRDMGTVVFPDAVVKVFLTASVDERARRRYKQLIDQGLGASLRGLVEEIAARDRRDASRTVAPLAPAEDAVVLDTTELDVDQAAEAVMSQVRRWQQRR</sequence>
<dbReference type="GO" id="GO:0015949">
    <property type="term" value="P:nucleobase-containing small molecule interconversion"/>
    <property type="evidence" value="ECO:0007669"/>
    <property type="project" value="TreeGrafter"/>
</dbReference>
<dbReference type="InterPro" id="IPR003136">
    <property type="entry name" value="Cytidylate_kin"/>
</dbReference>
<dbReference type="InterPro" id="IPR011994">
    <property type="entry name" value="Cytidylate_kinase_dom"/>
</dbReference>
<name>A0A5B8RDT5_9ZZZZ</name>
<dbReference type="SUPFAM" id="SSF52540">
    <property type="entry name" value="P-loop containing nucleoside triphosphate hydrolases"/>
    <property type="match status" value="1"/>
</dbReference>
<gene>
    <name evidence="10" type="primary">cmk</name>
    <name evidence="10" type="ORF">KBTEX_02397</name>
</gene>
<comment type="catalytic activity">
    <reaction evidence="8">
        <text>CMP + ATP = CDP + ADP</text>
        <dbReference type="Rhea" id="RHEA:11600"/>
        <dbReference type="ChEBI" id="CHEBI:30616"/>
        <dbReference type="ChEBI" id="CHEBI:58069"/>
        <dbReference type="ChEBI" id="CHEBI:60377"/>
        <dbReference type="ChEBI" id="CHEBI:456216"/>
        <dbReference type="EC" id="2.7.4.25"/>
    </reaction>
</comment>
<dbReference type="GO" id="GO:0005524">
    <property type="term" value="F:ATP binding"/>
    <property type="evidence" value="ECO:0007669"/>
    <property type="project" value="UniProtKB-KW"/>
</dbReference>
<protein>
    <recommendedName>
        <fullName evidence="2">(d)CMP kinase</fullName>
        <ecNumber evidence="2">2.7.4.25</ecNumber>
    </recommendedName>
</protein>
<dbReference type="PANTHER" id="PTHR21299">
    <property type="entry name" value="CYTIDYLATE KINASE/PANTOATE-BETA-ALANINE LIGASE"/>
    <property type="match status" value="1"/>
</dbReference>
<evidence type="ECO:0000256" key="3">
    <source>
        <dbReference type="ARBA" id="ARBA00022679"/>
    </source>
</evidence>
<feature type="domain" description="Cytidylate kinase" evidence="9">
    <location>
        <begin position="8"/>
        <end position="221"/>
    </location>
</feature>